<feature type="signal peptide" evidence="1">
    <location>
        <begin position="1"/>
        <end position="22"/>
    </location>
</feature>
<dbReference type="PROSITE" id="PS51257">
    <property type="entry name" value="PROKAR_LIPOPROTEIN"/>
    <property type="match status" value="1"/>
</dbReference>
<organism evidence="2 3">
    <name type="scientific">Piscirickettsia litoralis</name>
    <dbReference type="NCBI Taxonomy" id="1891921"/>
    <lineage>
        <taxon>Bacteria</taxon>
        <taxon>Pseudomonadati</taxon>
        <taxon>Pseudomonadota</taxon>
        <taxon>Gammaproteobacteria</taxon>
        <taxon>Thiotrichales</taxon>
        <taxon>Piscirickettsiaceae</taxon>
        <taxon>Piscirickettsia</taxon>
    </lineage>
</organism>
<protein>
    <submittedName>
        <fullName evidence="2">Type IV conjugative transfer system protein TraV</fullName>
    </submittedName>
</protein>
<sequence>MRVLVLAALAVATLSGCSSMFAIGNDDFGCKGMPDGMMCQSARDVYHQTNNGNVPLPMHPKKENSTEESHQEATITNVSDNRSRAYIAPTLDEGPTPIRTPAKIMRIWVAPWQSKDGDLNVPGYVYTEIEHRRWVIGNDQAESSPTVFHPLQTVSSTKKHK</sequence>
<gene>
    <name evidence="2" type="ORF">BGC07_16675</name>
</gene>
<dbReference type="Pfam" id="PF09676">
    <property type="entry name" value="TraV"/>
    <property type="match status" value="1"/>
</dbReference>
<evidence type="ECO:0000256" key="1">
    <source>
        <dbReference type="SAM" id="SignalP"/>
    </source>
</evidence>
<proteinExistence type="predicted"/>
<dbReference type="EMBL" id="MDTU01000003">
    <property type="protein sequence ID" value="ODN41401.1"/>
    <property type="molecule type" value="Genomic_DNA"/>
</dbReference>
<evidence type="ECO:0000313" key="3">
    <source>
        <dbReference type="Proteomes" id="UP000094329"/>
    </source>
</evidence>
<feature type="chain" id="PRO_5047190627" evidence="1">
    <location>
        <begin position="23"/>
        <end position="161"/>
    </location>
</feature>
<accession>A0ABX2ZXQ8</accession>
<dbReference type="NCBIfam" id="TIGR02747">
    <property type="entry name" value="TraV"/>
    <property type="match status" value="1"/>
</dbReference>
<evidence type="ECO:0000313" key="2">
    <source>
        <dbReference type="EMBL" id="ODN41401.1"/>
    </source>
</evidence>
<keyword evidence="3" id="KW-1185">Reference proteome</keyword>
<dbReference type="Proteomes" id="UP000094329">
    <property type="component" value="Unassembled WGS sequence"/>
</dbReference>
<reference evidence="2 3" key="1">
    <citation type="submission" date="2016-08" db="EMBL/GenBank/DDBJ databases">
        <title>Draft genome sequence of Candidatus Piscirickettsia litoralis, from seawater.</title>
        <authorList>
            <person name="Wan X."/>
            <person name="Lee A.J."/>
            <person name="Hou S."/>
            <person name="Donachie S.P."/>
        </authorList>
    </citation>
    <scope>NUCLEOTIDE SEQUENCE [LARGE SCALE GENOMIC DNA]</scope>
    <source>
        <strain evidence="2 3">Y2</strain>
    </source>
</reference>
<dbReference type="RefSeq" id="WP_069314194.1">
    <property type="nucleotide sequence ID" value="NZ_MDTU01000003.1"/>
</dbReference>
<name>A0ABX2ZXQ8_9GAMM</name>
<keyword evidence="1" id="KW-0732">Signal</keyword>
<dbReference type="InterPro" id="IPR014118">
    <property type="entry name" value="T4SS_TraV"/>
</dbReference>
<comment type="caution">
    <text evidence="2">The sequence shown here is derived from an EMBL/GenBank/DDBJ whole genome shotgun (WGS) entry which is preliminary data.</text>
</comment>